<evidence type="ECO:0000313" key="8">
    <source>
        <dbReference type="EMBL" id="ORY43064.1"/>
    </source>
</evidence>
<keyword evidence="9" id="KW-1185">Reference proteome</keyword>
<dbReference type="GO" id="GO:0006412">
    <property type="term" value="P:translation"/>
    <property type="evidence" value="ECO:0007669"/>
    <property type="project" value="InterPro"/>
</dbReference>
<comment type="similarity">
    <text evidence="2 7">Belongs to the bacterial ribosomal protein bL36 family.</text>
</comment>
<dbReference type="InterPro" id="IPR052143">
    <property type="entry name" value="Mitoribosomal_bL36m"/>
</dbReference>
<dbReference type="Pfam" id="PF00444">
    <property type="entry name" value="Ribosomal_L36"/>
    <property type="match status" value="1"/>
</dbReference>
<dbReference type="InterPro" id="IPR035977">
    <property type="entry name" value="Ribosomal_bL36_sp"/>
</dbReference>
<gene>
    <name evidence="8" type="ORF">BCR33DRAFT_717797</name>
</gene>
<dbReference type="Proteomes" id="UP000193642">
    <property type="component" value="Unassembled WGS sequence"/>
</dbReference>
<evidence type="ECO:0000256" key="1">
    <source>
        <dbReference type="ARBA" id="ARBA00004173"/>
    </source>
</evidence>
<dbReference type="HAMAP" id="MF_00251">
    <property type="entry name" value="Ribosomal_bL36"/>
    <property type="match status" value="1"/>
</dbReference>
<accession>A0A1Y2C853</accession>
<dbReference type="EMBL" id="MCGO01000026">
    <property type="protein sequence ID" value="ORY43064.1"/>
    <property type="molecule type" value="Genomic_DNA"/>
</dbReference>
<reference evidence="8 9" key="1">
    <citation type="submission" date="2016-07" db="EMBL/GenBank/DDBJ databases">
        <title>Pervasive Adenine N6-methylation of Active Genes in Fungi.</title>
        <authorList>
            <consortium name="DOE Joint Genome Institute"/>
            <person name="Mondo S.J."/>
            <person name="Dannebaum R.O."/>
            <person name="Kuo R.C."/>
            <person name="Labutti K."/>
            <person name="Haridas S."/>
            <person name="Kuo A."/>
            <person name="Salamov A."/>
            <person name="Ahrendt S.R."/>
            <person name="Lipzen A."/>
            <person name="Sullivan W."/>
            <person name="Andreopoulos W.B."/>
            <person name="Clum A."/>
            <person name="Lindquist E."/>
            <person name="Daum C."/>
            <person name="Ramamoorthy G.K."/>
            <person name="Gryganskyi A."/>
            <person name="Culley D."/>
            <person name="Magnuson J.K."/>
            <person name="James T.Y."/>
            <person name="O'Malley M.A."/>
            <person name="Stajich J.E."/>
            <person name="Spatafora J.W."/>
            <person name="Visel A."/>
            <person name="Grigoriev I.V."/>
        </authorList>
    </citation>
    <scope>NUCLEOTIDE SEQUENCE [LARGE SCALE GENOMIC DNA]</scope>
    <source>
        <strain evidence="8 9">JEL800</strain>
    </source>
</reference>
<dbReference type="GO" id="GO:0003735">
    <property type="term" value="F:structural constituent of ribosome"/>
    <property type="evidence" value="ECO:0007669"/>
    <property type="project" value="InterPro"/>
</dbReference>
<evidence type="ECO:0000313" key="9">
    <source>
        <dbReference type="Proteomes" id="UP000193642"/>
    </source>
</evidence>
<dbReference type="PANTHER" id="PTHR46909">
    <property type="entry name" value="39S RIBOSOMAL PROTEIN L36, MITOCHONDRIAL"/>
    <property type="match status" value="1"/>
</dbReference>
<name>A0A1Y2C853_9FUNG</name>
<evidence type="ECO:0000256" key="2">
    <source>
        <dbReference type="ARBA" id="ARBA00007645"/>
    </source>
</evidence>
<organism evidence="8 9">
    <name type="scientific">Rhizoclosmatium globosum</name>
    <dbReference type="NCBI Taxonomy" id="329046"/>
    <lineage>
        <taxon>Eukaryota</taxon>
        <taxon>Fungi</taxon>
        <taxon>Fungi incertae sedis</taxon>
        <taxon>Chytridiomycota</taxon>
        <taxon>Chytridiomycota incertae sedis</taxon>
        <taxon>Chytridiomycetes</taxon>
        <taxon>Chytridiales</taxon>
        <taxon>Chytriomycetaceae</taxon>
        <taxon>Rhizoclosmatium</taxon>
    </lineage>
</organism>
<sequence>MLAHLRNLKIAQKSSAAAILPSSLISLNSNAPSSSCTASSCPCHGTRGFFSKPSSTSASLLSRSTSGSLLSNASTLQVSLPMIPSLVGESVRTFKSKSALRLRCPHCFFAKRGGRLRVICKENPKHKQVQN</sequence>
<dbReference type="OrthoDB" id="10265903at2759"/>
<dbReference type="PANTHER" id="PTHR46909:SF1">
    <property type="entry name" value="LARGE RIBOSOMAL SUBUNIT PROTEIN BL36M"/>
    <property type="match status" value="1"/>
</dbReference>
<protein>
    <recommendedName>
        <fullName evidence="7">Ribosomal protein</fullName>
    </recommendedName>
</protein>
<keyword evidence="6 7" id="KW-0687">Ribonucleoprotein</keyword>
<dbReference type="NCBIfam" id="TIGR01022">
    <property type="entry name" value="rpmJ_bact"/>
    <property type="match status" value="1"/>
</dbReference>
<evidence type="ECO:0000256" key="6">
    <source>
        <dbReference type="ARBA" id="ARBA00023274"/>
    </source>
</evidence>
<keyword evidence="4 7" id="KW-0689">Ribosomal protein</keyword>
<dbReference type="AlphaFoldDB" id="A0A1Y2C853"/>
<evidence type="ECO:0000256" key="7">
    <source>
        <dbReference type="RuleBase" id="RU000570"/>
    </source>
</evidence>
<keyword evidence="3" id="KW-0809">Transit peptide</keyword>
<evidence type="ECO:0000256" key="4">
    <source>
        <dbReference type="ARBA" id="ARBA00022980"/>
    </source>
</evidence>
<evidence type="ECO:0000256" key="5">
    <source>
        <dbReference type="ARBA" id="ARBA00023128"/>
    </source>
</evidence>
<comment type="caution">
    <text evidence="8">The sequence shown here is derived from an EMBL/GenBank/DDBJ whole genome shotgun (WGS) entry which is preliminary data.</text>
</comment>
<dbReference type="STRING" id="329046.A0A1Y2C853"/>
<dbReference type="SUPFAM" id="SSF57840">
    <property type="entry name" value="Ribosomal protein L36"/>
    <property type="match status" value="1"/>
</dbReference>
<evidence type="ECO:0000256" key="3">
    <source>
        <dbReference type="ARBA" id="ARBA00022946"/>
    </source>
</evidence>
<comment type="subcellular location">
    <subcellularLocation>
        <location evidence="1">Mitochondrion</location>
    </subcellularLocation>
</comment>
<keyword evidence="5" id="KW-0496">Mitochondrion</keyword>
<dbReference type="InterPro" id="IPR000473">
    <property type="entry name" value="Ribosomal_bL36"/>
</dbReference>
<dbReference type="GO" id="GO:0005762">
    <property type="term" value="C:mitochondrial large ribosomal subunit"/>
    <property type="evidence" value="ECO:0007669"/>
    <property type="project" value="TreeGrafter"/>
</dbReference>
<proteinExistence type="inferred from homology"/>